<proteinExistence type="predicted"/>
<dbReference type="Gene3D" id="2.40.70.10">
    <property type="entry name" value="Acid Proteases"/>
    <property type="match status" value="1"/>
</dbReference>
<evidence type="ECO:0000313" key="3">
    <source>
        <dbReference type="Proteomes" id="UP000321393"/>
    </source>
</evidence>
<dbReference type="OrthoDB" id="1744168at2759"/>
<name>A0A5D3DRM6_CUCMM</name>
<dbReference type="AlphaFoldDB" id="A0A5D3DRM6"/>
<evidence type="ECO:0000313" key="1">
    <source>
        <dbReference type="EMBL" id="KAA0067086.1"/>
    </source>
</evidence>
<reference evidence="3 4" key="1">
    <citation type="submission" date="2019-08" db="EMBL/GenBank/DDBJ databases">
        <title>Draft genome sequences of two oriental melons (Cucumis melo L. var makuwa).</title>
        <authorList>
            <person name="Kwon S.-Y."/>
        </authorList>
    </citation>
    <scope>NUCLEOTIDE SEQUENCE [LARGE SCALE GENOMIC DNA]</scope>
    <source>
        <strain evidence="4">cv. Chang Bougi</strain>
        <strain evidence="3">cv. SW 3</strain>
        <tissue evidence="2">Leaf</tissue>
    </source>
</reference>
<gene>
    <name evidence="2" type="ORF">E5676_scaffold14G001020</name>
    <name evidence="1" type="ORF">E6C27_scaffold38G001390</name>
</gene>
<protein>
    <submittedName>
        <fullName evidence="2">Uncharacterized protein</fullName>
    </submittedName>
</protein>
<sequence>MPLSIFKKLEVWEVEPTYMRLQFTDRSIAKVEGKIEEVFVKVEKFLFPTDFVILYYKVDQEVPIILGWPFLSTSCAFIDVYQGELTMRFNDEDIKFNVLNVMNFPVDVENCSAIESLRLDYC</sequence>
<dbReference type="EMBL" id="SSTD01003480">
    <property type="protein sequence ID" value="TYK26321.1"/>
    <property type="molecule type" value="Genomic_DNA"/>
</dbReference>
<dbReference type="EMBL" id="SSTE01000699">
    <property type="protein sequence ID" value="KAA0067086.1"/>
    <property type="molecule type" value="Genomic_DNA"/>
</dbReference>
<evidence type="ECO:0000313" key="4">
    <source>
        <dbReference type="Proteomes" id="UP000321947"/>
    </source>
</evidence>
<dbReference type="PANTHER" id="PTHR33067">
    <property type="entry name" value="RNA-DIRECTED DNA POLYMERASE-RELATED"/>
    <property type="match status" value="1"/>
</dbReference>
<accession>A0A5D3DRM6</accession>
<organism evidence="2 4">
    <name type="scientific">Cucumis melo var. makuwa</name>
    <name type="common">Oriental melon</name>
    <dbReference type="NCBI Taxonomy" id="1194695"/>
    <lineage>
        <taxon>Eukaryota</taxon>
        <taxon>Viridiplantae</taxon>
        <taxon>Streptophyta</taxon>
        <taxon>Embryophyta</taxon>
        <taxon>Tracheophyta</taxon>
        <taxon>Spermatophyta</taxon>
        <taxon>Magnoliopsida</taxon>
        <taxon>eudicotyledons</taxon>
        <taxon>Gunneridae</taxon>
        <taxon>Pentapetalae</taxon>
        <taxon>rosids</taxon>
        <taxon>fabids</taxon>
        <taxon>Cucurbitales</taxon>
        <taxon>Cucurbitaceae</taxon>
        <taxon>Benincaseae</taxon>
        <taxon>Cucumis</taxon>
    </lineage>
</organism>
<dbReference type="Proteomes" id="UP000321947">
    <property type="component" value="Unassembled WGS sequence"/>
</dbReference>
<dbReference type="PANTHER" id="PTHR33067:SF39">
    <property type="entry name" value="TRANSCRIPTION FACTOR INTERACTOR AND REGULATOR CCHC(ZN) FAMILY"/>
    <property type="match status" value="1"/>
</dbReference>
<comment type="caution">
    <text evidence="2">The sequence shown here is derived from an EMBL/GenBank/DDBJ whole genome shotgun (WGS) entry which is preliminary data.</text>
</comment>
<dbReference type="InterPro" id="IPR021109">
    <property type="entry name" value="Peptidase_aspartic_dom_sf"/>
</dbReference>
<dbReference type="Proteomes" id="UP000321393">
    <property type="component" value="Unassembled WGS sequence"/>
</dbReference>
<evidence type="ECO:0000313" key="2">
    <source>
        <dbReference type="EMBL" id="TYK26321.1"/>
    </source>
</evidence>